<dbReference type="InterPro" id="IPR052564">
    <property type="entry name" value="N-acetyltrans/Recomb-assoc"/>
</dbReference>
<dbReference type="InterPro" id="IPR000182">
    <property type="entry name" value="GNAT_dom"/>
</dbReference>
<dbReference type="PANTHER" id="PTHR43451">
    <property type="entry name" value="ACETYLTRANSFERASE (GNAT) FAMILY PROTEIN"/>
    <property type="match status" value="1"/>
</dbReference>
<dbReference type="PANTHER" id="PTHR43451:SF1">
    <property type="entry name" value="ACETYLTRANSFERASE"/>
    <property type="match status" value="1"/>
</dbReference>
<gene>
    <name evidence="2" type="ORF">LCGC14_0976490</name>
</gene>
<dbReference type="Gene3D" id="3.40.630.30">
    <property type="match status" value="1"/>
</dbReference>
<dbReference type="InterPro" id="IPR016181">
    <property type="entry name" value="Acyl_CoA_acyltransferase"/>
</dbReference>
<dbReference type="AlphaFoldDB" id="A0A0F9NEL5"/>
<dbReference type="Pfam" id="PF13673">
    <property type="entry name" value="Acetyltransf_10"/>
    <property type="match status" value="1"/>
</dbReference>
<dbReference type="GO" id="GO:0016747">
    <property type="term" value="F:acyltransferase activity, transferring groups other than amino-acyl groups"/>
    <property type="evidence" value="ECO:0007669"/>
    <property type="project" value="InterPro"/>
</dbReference>
<proteinExistence type="predicted"/>
<comment type="caution">
    <text evidence="2">The sequence shown here is derived from an EMBL/GenBank/DDBJ whole genome shotgun (WGS) entry which is preliminary data.</text>
</comment>
<protein>
    <recommendedName>
        <fullName evidence="1">N-acetyltransferase domain-containing protein</fullName>
    </recommendedName>
</protein>
<name>A0A0F9NEL5_9ZZZZ</name>
<dbReference type="CDD" id="cd04301">
    <property type="entry name" value="NAT_SF"/>
    <property type="match status" value="1"/>
</dbReference>
<dbReference type="PROSITE" id="PS51186">
    <property type="entry name" value="GNAT"/>
    <property type="match status" value="1"/>
</dbReference>
<dbReference type="SUPFAM" id="SSF55729">
    <property type="entry name" value="Acyl-CoA N-acyltransferases (Nat)"/>
    <property type="match status" value="1"/>
</dbReference>
<dbReference type="EMBL" id="LAZR01003619">
    <property type="protein sequence ID" value="KKN16389.1"/>
    <property type="molecule type" value="Genomic_DNA"/>
</dbReference>
<evidence type="ECO:0000259" key="1">
    <source>
        <dbReference type="PROSITE" id="PS51186"/>
    </source>
</evidence>
<organism evidence="2">
    <name type="scientific">marine sediment metagenome</name>
    <dbReference type="NCBI Taxonomy" id="412755"/>
    <lineage>
        <taxon>unclassified sequences</taxon>
        <taxon>metagenomes</taxon>
        <taxon>ecological metagenomes</taxon>
    </lineage>
</organism>
<accession>A0A0F9NEL5</accession>
<feature type="domain" description="N-acetyltransferase" evidence="1">
    <location>
        <begin position="3"/>
        <end position="156"/>
    </location>
</feature>
<reference evidence="2" key="1">
    <citation type="journal article" date="2015" name="Nature">
        <title>Complex archaea that bridge the gap between prokaryotes and eukaryotes.</title>
        <authorList>
            <person name="Spang A."/>
            <person name="Saw J.H."/>
            <person name="Jorgensen S.L."/>
            <person name="Zaremba-Niedzwiedzka K."/>
            <person name="Martijn J."/>
            <person name="Lind A.E."/>
            <person name="van Eijk R."/>
            <person name="Schleper C."/>
            <person name="Guy L."/>
            <person name="Ettema T.J."/>
        </authorList>
    </citation>
    <scope>NUCLEOTIDE SEQUENCE</scope>
</reference>
<evidence type="ECO:0000313" key="2">
    <source>
        <dbReference type="EMBL" id="KKN16389.1"/>
    </source>
</evidence>
<sequence length="160" mass="17518">MSIQLRTLTPQDTVAAASIFFAAVHEGTADVYSQEQRRAWAGDQPAPQVWQHRFDTMDGVAATKGNAMVGFMTIDAEGYIDLAFVHPDYMGTGIGRVVYHAIEDRARALGVRQLTTYASEKAKPFFCRMGWSVEAPNTVTKGAVSLRNYKMFKALPGGPA</sequence>